<dbReference type="EMBL" id="CAADFU010000077">
    <property type="protein sequence ID" value="VFK46611.1"/>
    <property type="molecule type" value="Genomic_DNA"/>
</dbReference>
<organism evidence="1">
    <name type="scientific">Candidatus Kentrum sp. SD</name>
    <dbReference type="NCBI Taxonomy" id="2126332"/>
    <lineage>
        <taxon>Bacteria</taxon>
        <taxon>Pseudomonadati</taxon>
        <taxon>Pseudomonadota</taxon>
        <taxon>Gammaproteobacteria</taxon>
        <taxon>Candidatus Kentrum</taxon>
    </lineage>
</organism>
<name>A0A450YYK3_9GAMM</name>
<sequence length="88" mass="9325">MDGPASCHGHAMDLSANIRCRLVGSDIEIVVHLKPKPEVGGVAEVAREPKGRIGRDGALAAHDLVDPDGSIQKCSGDQKYLNINNLLL</sequence>
<reference evidence="1" key="1">
    <citation type="submission" date="2019-02" db="EMBL/GenBank/DDBJ databases">
        <authorList>
            <person name="Gruber-Vodicka R. H."/>
            <person name="Seah K. B. B."/>
        </authorList>
    </citation>
    <scope>NUCLEOTIDE SEQUENCE</scope>
    <source>
        <strain evidence="1">BECK_S1320</strain>
    </source>
</reference>
<protein>
    <submittedName>
        <fullName evidence="1">Uncharacterized protein</fullName>
    </submittedName>
</protein>
<evidence type="ECO:0000313" key="1">
    <source>
        <dbReference type="EMBL" id="VFK46611.1"/>
    </source>
</evidence>
<dbReference type="AlphaFoldDB" id="A0A450YYK3"/>
<gene>
    <name evidence="1" type="ORF">BECKSD772E_GA0070983_10772</name>
</gene>
<accession>A0A450YYK3</accession>
<proteinExistence type="predicted"/>